<evidence type="ECO:0000313" key="5">
    <source>
        <dbReference type="Proteomes" id="UP001327560"/>
    </source>
</evidence>
<keyword evidence="2" id="KW-0812">Transmembrane</keyword>
<feature type="domain" description="Glycosyltransferase N-terminal" evidence="3">
    <location>
        <begin position="47"/>
        <end position="166"/>
    </location>
</feature>
<evidence type="ECO:0000313" key="4">
    <source>
        <dbReference type="EMBL" id="WOL20525.1"/>
    </source>
</evidence>
<proteinExistence type="inferred from homology"/>
<accession>A0AAQ3L604</accession>
<evidence type="ECO:0000256" key="2">
    <source>
        <dbReference type="SAM" id="Phobius"/>
    </source>
</evidence>
<keyword evidence="2" id="KW-1133">Transmembrane helix</keyword>
<dbReference type="AlphaFoldDB" id="A0AAQ3L604"/>
<keyword evidence="2" id="KW-0472">Membrane</keyword>
<keyword evidence="5" id="KW-1185">Reference proteome</keyword>
<dbReference type="EMBL" id="CP136898">
    <property type="protein sequence ID" value="WOL20525.1"/>
    <property type="molecule type" value="Genomic_DNA"/>
</dbReference>
<gene>
    <name evidence="4" type="ORF">Cni_G29330</name>
</gene>
<dbReference type="Proteomes" id="UP001327560">
    <property type="component" value="Chromosome 9"/>
</dbReference>
<sequence length="175" mass="19115">MRRKTISCVFAPTISGGDEFNHNKSAPSPLLQLSQMPRNLGMHAVSLRAVRSEQQPPGARRAHAWQPDSTTICFHDLPLPAFPSLEPDTSGAVKFPAYLQPAFDAAVVHLCPPLTTLLRCLASSSRCVILVHDSAMSFAVGVSATFPDVHAFSFYSISAFAVLLYLREYCKKVAR</sequence>
<protein>
    <recommendedName>
        <fullName evidence="3">Glycosyltransferase N-terminal domain-containing protein</fullName>
    </recommendedName>
</protein>
<comment type="similarity">
    <text evidence="1">Belongs to the UDP-glycosyltransferase family.</text>
</comment>
<evidence type="ECO:0000259" key="3">
    <source>
        <dbReference type="Pfam" id="PF26168"/>
    </source>
</evidence>
<dbReference type="InterPro" id="IPR058980">
    <property type="entry name" value="Glyco_transf_N"/>
</dbReference>
<feature type="transmembrane region" description="Helical" evidence="2">
    <location>
        <begin position="152"/>
        <end position="170"/>
    </location>
</feature>
<evidence type="ECO:0000256" key="1">
    <source>
        <dbReference type="ARBA" id="ARBA00009995"/>
    </source>
</evidence>
<reference evidence="4 5" key="1">
    <citation type="submission" date="2023-10" db="EMBL/GenBank/DDBJ databases">
        <title>Chromosome-scale genome assembly provides insights into flower coloration mechanisms of Canna indica.</title>
        <authorList>
            <person name="Li C."/>
        </authorList>
    </citation>
    <scope>NUCLEOTIDE SEQUENCE [LARGE SCALE GENOMIC DNA]</scope>
    <source>
        <tissue evidence="4">Flower</tissue>
    </source>
</reference>
<dbReference type="Gene3D" id="3.40.50.2000">
    <property type="entry name" value="Glycogen Phosphorylase B"/>
    <property type="match status" value="1"/>
</dbReference>
<dbReference type="Pfam" id="PF26168">
    <property type="entry name" value="Glyco_transf_N"/>
    <property type="match status" value="1"/>
</dbReference>
<name>A0AAQ3L604_9LILI</name>
<organism evidence="4 5">
    <name type="scientific">Canna indica</name>
    <name type="common">Indian-shot</name>
    <dbReference type="NCBI Taxonomy" id="4628"/>
    <lineage>
        <taxon>Eukaryota</taxon>
        <taxon>Viridiplantae</taxon>
        <taxon>Streptophyta</taxon>
        <taxon>Embryophyta</taxon>
        <taxon>Tracheophyta</taxon>
        <taxon>Spermatophyta</taxon>
        <taxon>Magnoliopsida</taxon>
        <taxon>Liliopsida</taxon>
        <taxon>Zingiberales</taxon>
        <taxon>Cannaceae</taxon>
        <taxon>Canna</taxon>
    </lineage>
</organism>